<comment type="caution">
    <text evidence="5">The sequence shown here is derived from an EMBL/GenBank/DDBJ whole genome shotgun (WGS) entry which is preliminary data.</text>
</comment>
<feature type="coiled-coil region" evidence="1">
    <location>
        <begin position="366"/>
        <end position="397"/>
    </location>
</feature>
<keyword evidence="2" id="KW-1133">Transmembrane helix</keyword>
<evidence type="ECO:0000313" key="5">
    <source>
        <dbReference type="EMBL" id="PUZ25873.1"/>
    </source>
</evidence>
<name>A0A2T7BHZ8_9BACT</name>
<dbReference type="Gene3D" id="1.25.40.10">
    <property type="entry name" value="Tetratricopeptide repeat domain"/>
    <property type="match status" value="1"/>
</dbReference>
<feature type="signal peptide" evidence="3">
    <location>
        <begin position="1"/>
        <end position="19"/>
    </location>
</feature>
<dbReference type="Proteomes" id="UP000244450">
    <property type="component" value="Unassembled WGS sequence"/>
</dbReference>
<dbReference type="AlphaFoldDB" id="A0A2T7BHZ8"/>
<dbReference type="InterPro" id="IPR011990">
    <property type="entry name" value="TPR-like_helical_dom_sf"/>
</dbReference>
<feature type="chain" id="PRO_5015685888" evidence="3">
    <location>
        <begin position="20"/>
        <end position="543"/>
    </location>
</feature>
<dbReference type="InterPro" id="IPR045957">
    <property type="entry name" value="DUF6377"/>
</dbReference>
<evidence type="ECO:0000259" key="4">
    <source>
        <dbReference type="Pfam" id="PF19904"/>
    </source>
</evidence>
<evidence type="ECO:0000313" key="6">
    <source>
        <dbReference type="Proteomes" id="UP000244450"/>
    </source>
</evidence>
<organism evidence="5 6">
    <name type="scientific">Chitinophaga parva</name>
    <dbReference type="NCBI Taxonomy" id="2169414"/>
    <lineage>
        <taxon>Bacteria</taxon>
        <taxon>Pseudomonadati</taxon>
        <taxon>Bacteroidota</taxon>
        <taxon>Chitinophagia</taxon>
        <taxon>Chitinophagales</taxon>
        <taxon>Chitinophagaceae</taxon>
        <taxon>Chitinophaga</taxon>
    </lineage>
</organism>
<evidence type="ECO:0000256" key="2">
    <source>
        <dbReference type="SAM" id="Phobius"/>
    </source>
</evidence>
<keyword evidence="1" id="KW-0175">Coiled coil</keyword>
<protein>
    <submittedName>
        <fullName evidence="5">Transcriptional regulator</fullName>
    </submittedName>
</protein>
<evidence type="ECO:0000256" key="1">
    <source>
        <dbReference type="SAM" id="Coils"/>
    </source>
</evidence>
<feature type="domain" description="DUF6377" evidence="4">
    <location>
        <begin position="252"/>
        <end position="505"/>
    </location>
</feature>
<keyword evidence="3" id="KW-0732">Signal</keyword>
<accession>A0A2T7BHZ8</accession>
<dbReference type="EMBL" id="QCYK01000002">
    <property type="protein sequence ID" value="PUZ25873.1"/>
    <property type="molecule type" value="Genomic_DNA"/>
</dbReference>
<reference evidence="5 6" key="1">
    <citation type="submission" date="2018-04" db="EMBL/GenBank/DDBJ databases">
        <title>Chitinophaga fuyangensis sp. nov., isolated from soil in a chemical factory.</title>
        <authorList>
            <person name="Chen K."/>
        </authorList>
    </citation>
    <scope>NUCLEOTIDE SEQUENCE [LARGE SCALE GENOMIC DNA]</scope>
    <source>
        <strain evidence="5 6">LY-1</strain>
    </source>
</reference>
<evidence type="ECO:0000256" key="3">
    <source>
        <dbReference type="SAM" id="SignalP"/>
    </source>
</evidence>
<dbReference type="RefSeq" id="WP_108687712.1">
    <property type="nucleotide sequence ID" value="NZ_QCYK01000002.1"/>
</dbReference>
<sequence length="543" mass="62321">MKWIFTALFLITILPATRAADSLLTKLTRTIGQADQYDAAKVAHLRVLQQEWAAATDAPAQYQAAARLYEEYKLFNYDSAYTWVHRLQQSAARLGNPDQLTAARLKTVFILLSAGLYKETYDSLQTISVAGAPDSLKADYYTLLARYYFDLANYDYDNYHSVDYDARGTRYLDTALHYYPAGSFDHIYYSGLKAYKQGHAAEAAPFFQQLLRRPDLTHHQVALAASTLSGFYLEKNDTRSALDLMIQAAIADIASSTKETYAVFNLASLLFKAGDVKHASLCIDLAVRNADFYGARQRKVQLSSILPLIEGEKINMVENQRRLLMRYAAVVTVLILLLLILGYIILQQVKRLQVAKQVITDAHARQQEINEKLELVNAQLAEANVKLEEANKIKEESIGYFFNMDAEFFARLDKLKKALEQKLSEKKYEEMRFVVNNIDPRKDKEELLRNFDKVFLKLFPNFVRDMNTLFPPEDQIVLKNGELLNTDLRIFALIRMGITETEKIAQILEYSVKTIYSYKTRLKNKARVPNEEFEERVMQFRTV</sequence>
<keyword evidence="2" id="KW-0812">Transmembrane</keyword>
<gene>
    <name evidence="5" type="ORF">DCC81_16615</name>
</gene>
<dbReference type="Pfam" id="PF19904">
    <property type="entry name" value="DUF6377"/>
    <property type="match status" value="1"/>
</dbReference>
<keyword evidence="6" id="KW-1185">Reference proteome</keyword>
<keyword evidence="2" id="KW-0472">Membrane</keyword>
<feature type="transmembrane region" description="Helical" evidence="2">
    <location>
        <begin position="324"/>
        <end position="346"/>
    </location>
</feature>
<proteinExistence type="predicted"/>
<dbReference type="OrthoDB" id="1044679at2"/>